<feature type="transmembrane region" description="Helical" evidence="6">
    <location>
        <begin position="334"/>
        <end position="353"/>
    </location>
</feature>
<keyword evidence="2" id="KW-1003">Cell membrane</keyword>
<name>A0A1M7N685_9FIRM</name>
<evidence type="ECO:0000313" key="7">
    <source>
        <dbReference type="EMBL" id="SHM99108.1"/>
    </source>
</evidence>
<dbReference type="STRING" id="1120996.SAMN02746066_04259"/>
<dbReference type="Proteomes" id="UP000184038">
    <property type="component" value="Unassembled WGS sequence"/>
</dbReference>
<feature type="transmembrane region" description="Helical" evidence="6">
    <location>
        <begin position="236"/>
        <end position="259"/>
    </location>
</feature>
<dbReference type="PANTHER" id="PTHR42770:SF18">
    <property type="entry name" value="ARGININE_AGMATINE ANTIPORTER"/>
    <property type="match status" value="1"/>
</dbReference>
<evidence type="ECO:0000256" key="6">
    <source>
        <dbReference type="SAM" id="Phobius"/>
    </source>
</evidence>
<dbReference type="Gene3D" id="1.20.1740.10">
    <property type="entry name" value="Amino acid/polyamine transporter I"/>
    <property type="match status" value="1"/>
</dbReference>
<feature type="transmembrane region" description="Helical" evidence="6">
    <location>
        <begin position="398"/>
        <end position="417"/>
    </location>
</feature>
<organism evidence="7 8">
    <name type="scientific">Anaerosporobacter mobilis DSM 15930</name>
    <dbReference type="NCBI Taxonomy" id="1120996"/>
    <lineage>
        <taxon>Bacteria</taxon>
        <taxon>Bacillati</taxon>
        <taxon>Bacillota</taxon>
        <taxon>Clostridia</taxon>
        <taxon>Lachnospirales</taxon>
        <taxon>Lachnospiraceae</taxon>
        <taxon>Anaerosporobacter</taxon>
    </lineage>
</organism>
<dbReference type="InterPro" id="IPR002293">
    <property type="entry name" value="AA/rel_permease1"/>
</dbReference>
<gene>
    <name evidence="7" type="ORF">SAMN02746066_04259</name>
</gene>
<proteinExistence type="predicted"/>
<feature type="transmembrane region" description="Helical" evidence="6">
    <location>
        <begin position="359"/>
        <end position="377"/>
    </location>
</feature>
<dbReference type="PIRSF" id="PIRSF006060">
    <property type="entry name" value="AA_transporter"/>
    <property type="match status" value="1"/>
</dbReference>
<feature type="transmembrane region" description="Helical" evidence="6">
    <location>
        <begin position="195"/>
        <end position="215"/>
    </location>
</feature>
<keyword evidence="4 6" id="KW-1133">Transmembrane helix</keyword>
<dbReference type="RefSeq" id="WP_073291168.1">
    <property type="nucleotide sequence ID" value="NZ_FRCP01000025.1"/>
</dbReference>
<feature type="transmembrane region" description="Helical" evidence="6">
    <location>
        <begin position="423"/>
        <end position="440"/>
    </location>
</feature>
<dbReference type="InterPro" id="IPR050367">
    <property type="entry name" value="APC_superfamily"/>
</dbReference>
<keyword evidence="3 6" id="KW-0812">Transmembrane</keyword>
<feature type="transmembrane region" description="Helical" evidence="6">
    <location>
        <begin position="16"/>
        <end position="39"/>
    </location>
</feature>
<reference evidence="7 8" key="1">
    <citation type="submission" date="2016-11" db="EMBL/GenBank/DDBJ databases">
        <authorList>
            <person name="Jaros S."/>
            <person name="Januszkiewicz K."/>
            <person name="Wedrychowicz H."/>
        </authorList>
    </citation>
    <scope>NUCLEOTIDE SEQUENCE [LARGE SCALE GENOMIC DNA]</scope>
    <source>
        <strain evidence="7 8">DSM 15930</strain>
    </source>
</reference>
<dbReference type="EMBL" id="FRCP01000025">
    <property type="protein sequence ID" value="SHM99108.1"/>
    <property type="molecule type" value="Genomic_DNA"/>
</dbReference>
<dbReference type="PANTHER" id="PTHR42770">
    <property type="entry name" value="AMINO ACID TRANSPORTER-RELATED"/>
    <property type="match status" value="1"/>
</dbReference>
<comment type="subcellular location">
    <subcellularLocation>
        <location evidence="1">Cell membrane</location>
        <topology evidence="1">Multi-pass membrane protein</topology>
    </subcellularLocation>
</comment>
<feature type="transmembrane region" description="Helical" evidence="6">
    <location>
        <begin position="162"/>
        <end position="183"/>
    </location>
</feature>
<dbReference type="Pfam" id="PF13520">
    <property type="entry name" value="AA_permease_2"/>
    <property type="match status" value="1"/>
</dbReference>
<evidence type="ECO:0000256" key="4">
    <source>
        <dbReference type="ARBA" id="ARBA00022989"/>
    </source>
</evidence>
<keyword evidence="8" id="KW-1185">Reference proteome</keyword>
<feature type="transmembrane region" description="Helical" evidence="6">
    <location>
        <begin position="51"/>
        <end position="71"/>
    </location>
</feature>
<evidence type="ECO:0000256" key="2">
    <source>
        <dbReference type="ARBA" id="ARBA00022475"/>
    </source>
</evidence>
<dbReference type="OrthoDB" id="178667at2"/>
<protein>
    <submittedName>
        <fullName evidence="7">Amino acid transporter</fullName>
    </submittedName>
</protein>
<feature type="transmembrane region" description="Helical" evidence="6">
    <location>
        <begin position="279"/>
        <end position="305"/>
    </location>
</feature>
<feature type="transmembrane region" description="Helical" evidence="6">
    <location>
        <begin position="92"/>
        <end position="120"/>
    </location>
</feature>
<keyword evidence="5 6" id="KW-0472">Membrane</keyword>
<evidence type="ECO:0000313" key="8">
    <source>
        <dbReference type="Proteomes" id="UP000184038"/>
    </source>
</evidence>
<evidence type="ECO:0000256" key="5">
    <source>
        <dbReference type="ARBA" id="ARBA00023136"/>
    </source>
</evidence>
<evidence type="ECO:0000256" key="3">
    <source>
        <dbReference type="ARBA" id="ARBA00022692"/>
    </source>
</evidence>
<accession>A0A1M7N685</accession>
<dbReference type="AlphaFoldDB" id="A0A1M7N685"/>
<feature type="transmembrane region" description="Helical" evidence="6">
    <location>
        <begin position="132"/>
        <end position="150"/>
    </location>
</feature>
<dbReference type="GO" id="GO:0005886">
    <property type="term" value="C:plasma membrane"/>
    <property type="evidence" value="ECO:0007669"/>
    <property type="project" value="UniProtKB-SubCell"/>
</dbReference>
<dbReference type="GO" id="GO:0022857">
    <property type="term" value="F:transmembrane transporter activity"/>
    <property type="evidence" value="ECO:0007669"/>
    <property type="project" value="InterPro"/>
</dbReference>
<sequence>MTNNETTKDTKLKRELGLGAAIAIIVGNMIGSGIFTSAQSLAQVSNPMTTILAWVITGGGSVLLALSFARLGTLFPETGGPIVYTEKAFGKFTAYLVAWTFWIGSWIGNAAIITAVLRYLTVFFPRIGEDSLLSFVIASAILWLFTWINIRGVKQAGYFSMVSTVLKLGVIIGFVMIAFYGFNGEYLYTYSSPEVQGFGSLPAAISVTLWSFVGLEGASVSGGEIKNPEVNIKRSTVIGTISAVLIYLIISVLSMGGLPQEELAQSQAPLVGIINHITGATWGGSFISLGIIISVLGTISGWVLITARLSFAAGEDGLFPDFFAKVHKKYATPYSSLIITGIFTNLLLILNYVQSLTEAFNFMVTLATLSFIPAYAFTTAAEIILTAKSNESYTFMKFVKKHGLSLVAFVYSIYIIYATGADVAMWVFLLMFSGIPFYVYQRLKNQKR</sequence>
<evidence type="ECO:0000256" key="1">
    <source>
        <dbReference type="ARBA" id="ARBA00004651"/>
    </source>
</evidence>